<dbReference type="InterPro" id="IPR020449">
    <property type="entry name" value="Tscrpt_reg_AraC-type_HTH"/>
</dbReference>
<evidence type="ECO:0000256" key="3">
    <source>
        <dbReference type="ARBA" id="ARBA00023163"/>
    </source>
</evidence>
<evidence type="ECO:0000313" key="5">
    <source>
        <dbReference type="EMBL" id="TCL73296.1"/>
    </source>
</evidence>
<dbReference type="Proteomes" id="UP000295008">
    <property type="component" value="Unassembled WGS sequence"/>
</dbReference>
<feature type="domain" description="HTH araC/xylS-type" evidence="4">
    <location>
        <begin position="194"/>
        <end position="292"/>
    </location>
</feature>
<dbReference type="SUPFAM" id="SSF46689">
    <property type="entry name" value="Homeodomain-like"/>
    <property type="match status" value="2"/>
</dbReference>
<organism evidence="5 6">
    <name type="scientific">Hydrogenispora ethanolica</name>
    <dbReference type="NCBI Taxonomy" id="1082276"/>
    <lineage>
        <taxon>Bacteria</taxon>
        <taxon>Bacillati</taxon>
        <taxon>Bacillota</taxon>
        <taxon>Hydrogenispora</taxon>
    </lineage>
</organism>
<dbReference type="PANTHER" id="PTHR43280:SF28">
    <property type="entry name" value="HTH-TYPE TRANSCRIPTIONAL ACTIVATOR RHAS"/>
    <property type="match status" value="1"/>
</dbReference>
<dbReference type="OrthoDB" id="9791615at2"/>
<dbReference type="InterPro" id="IPR018060">
    <property type="entry name" value="HTH_AraC"/>
</dbReference>
<sequence>MHGDVKEAPVTLGELAPRVLTSSIFTQGMTFPAGQRFNGRYVCDYELEYFTDSAGAMILEERLYPLRKGDIAFRQPGQFTQGILPYNCYLVSFDLVGNTAKNPETYNFCTETQFQVHYRHPLLEAIPPVFHPPDGEGYAKLFDGIFREFVNQNQYSLLLLRSLVLQVLYQLARDAQDPFAGSGLRWPAHRDTLKKAIDYMQQNYARKIGLRELAEQAGMSPSYFHRLFSELMGSTPNEYLIRLRLGKAKELLLQTHLAVYEIALQCGFENIPYFSFLFKKQVGVSPGQFRGSYSYLRSGSPREKRGGIDSPLGI</sequence>
<dbReference type="AlphaFoldDB" id="A0A4R1S298"/>
<dbReference type="InterPro" id="IPR009057">
    <property type="entry name" value="Homeodomain-like_sf"/>
</dbReference>
<accession>A0A4R1S298</accession>
<dbReference type="PRINTS" id="PR00032">
    <property type="entry name" value="HTHARAC"/>
</dbReference>
<gene>
    <name evidence="5" type="ORF">EDC14_1005158</name>
</gene>
<dbReference type="PROSITE" id="PS01124">
    <property type="entry name" value="HTH_ARAC_FAMILY_2"/>
    <property type="match status" value="1"/>
</dbReference>
<dbReference type="PANTHER" id="PTHR43280">
    <property type="entry name" value="ARAC-FAMILY TRANSCRIPTIONAL REGULATOR"/>
    <property type="match status" value="1"/>
</dbReference>
<dbReference type="InterPro" id="IPR037923">
    <property type="entry name" value="HTH-like"/>
</dbReference>
<dbReference type="GO" id="GO:0003700">
    <property type="term" value="F:DNA-binding transcription factor activity"/>
    <property type="evidence" value="ECO:0007669"/>
    <property type="project" value="InterPro"/>
</dbReference>
<dbReference type="Pfam" id="PF12833">
    <property type="entry name" value="HTH_18"/>
    <property type="match status" value="1"/>
</dbReference>
<keyword evidence="3" id="KW-0804">Transcription</keyword>
<reference evidence="5 6" key="1">
    <citation type="submission" date="2019-03" db="EMBL/GenBank/DDBJ databases">
        <title>Genomic Encyclopedia of Type Strains, Phase IV (KMG-IV): sequencing the most valuable type-strain genomes for metagenomic binning, comparative biology and taxonomic classification.</title>
        <authorList>
            <person name="Goeker M."/>
        </authorList>
    </citation>
    <scope>NUCLEOTIDE SEQUENCE [LARGE SCALE GENOMIC DNA]</scope>
    <source>
        <strain evidence="5 6">LX-B</strain>
    </source>
</reference>
<proteinExistence type="predicted"/>
<dbReference type="PROSITE" id="PS00041">
    <property type="entry name" value="HTH_ARAC_FAMILY_1"/>
    <property type="match status" value="1"/>
</dbReference>
<dbReference type="RefSeq" id="WP_132013444.1">
    <property type="nucleotide sequence ID" value="NZ_SLUN01000005.1"/>
</dbReference>
<evidence type="ECO:0000259" key="4">
    <source>
        <dbReference type="PROSITE" id="PS01124"/>
    </source>
</evidence>
<dbReference type="EMBL" id="SLUN01000005">
    <property type="protein sequence ID" value="TCL73296.1"/>
    <property type="molecule type" value="Genomic_DNA"/>
</dbReference>
<dbReference type="SMART" id="SM00342">
    <property type="entry name" value="HTH_ARAC"/>
    <property type="match status" value="1"/>
</dbReference>
<keyword evidence="2" id="KW-0238">DNA-binding</keyword>
<dbReference type="GO" id="GO:0043565">
    <property type="term" value="F:sequence-specific DNA binding"/>
    <property type="evidence" value="ECO:0007669"/>
    <property type="project" value="InterPro"/>
</dbReference>
<evidence type="ECO:0000313" key="6">
    <source>
        <dbReference type="Proteomes" id="UP000295008"/>
    </source>
</evidence>
<dbReference type="Gene3D" id="1.10.10.60">
    <property type="entry name" value="Homeodomain-like"/>
    <property type="match status" value="2"/>
</dbReference>
<keyword evidence="1" id="KW-0805">Transcription regulation</keyword>
<protein>
    <submittedName>
        <fullName evidence="5">Helix-turn-helix protein</fullName>
    </submittedName>
</protein>
<dbReference type="SUPFAM" id="SSF51215">
    <property type="entry name" value="Regulatory protein AraC"/>
    <property type="match status" value="1"/>
</dbReference>
<comment type="caution">
    <text evidence="5">The sequence shown here is derived from an EMBL/GenBank/DDBJ whole genome shotgun (WGS) entry which is preliminary data.</text>
</comment>
<evidence type="ECO:0000256" key="1">
    <source>
        <dbReference type="ARBA" id="ARBA00023015"/>
    </source>
</evidence>
<dbReference type="InterPro" id="IPR018062">
    <property type="entry name" value="HTH_AraC-typ_CS"/>
</dbReference>
<name>A0A4R1S298_HYDET</name>
<evidence type="ECO:0000256" key="2">
    <source>
        <dbReference type="ARBA" id="ARBA00023125"/>
    </source>
</evidence>
<keyword evidence="6" id="KW-1185">Reference proteome</keyword>